<dbReference type="NCBIfam" id="TIGR02669">
    <property type="entry name" value="SpoIID_LytB"/>
    <property type="match status" value="1"/>
</dbReference>
<protein>
    <submittedName>
        <fullName evidence="3">Stage II sporulation protein D</fullName>
    </submittedName>
</protein>
<evidence type="ECO:0000313" key="3">
    <source>
        <dbReference type="EMBL" id="TDT68637.1"/>
    </source>
</evidence>
<accession>A0AA46DXU2</accession>
<dbReference type="RefSeq" id="WP_134113568.1">
    <property type="nucleotide sequence ID" value="NZ_SOBG01000007.1"/>
</dbReference>
<keyword evidence="1" id="KW-0732">Signal</keyword>
<dbReference type="EMBL" id="SOBG01000007">
    <property type="protein sequence ID" value="TDT68637.1"/>
    <property type="molecule type" value="Genomic_DNA"/>
</dbReference>
<dbReference type="InterPro" id="IPR013486">
    <property type="entry name" value="SpoIID/LytB"/>
</dbReference>
<dbReference type="Proteomes" id="UP000294678">
    <property type="component" value="Unassembled WGS sequence"/>
</dbReference>
<comment type="caution">
    <text evidence="3">The sequence shown here is derived from an EMBL/GenBank/DDBJ whole genome shotgun (WGS) entry which is preliminary data.</text>
</comment>
<dbReference type="Pfam" id="PF08486">
    <property type="entry name" value="SpoIID"/>
    <property type="match status" value="1"/>
</dbReference>
<sequence>MKKILLFFILLSTFSFSFDYQLSLDTFGPLIRVGLKRFESNSIYIKSINGNLLIKYNNKTSILSKNDSIKITYYNNKIKILNSITNKIIIKKLDIISMFDISKNGKTYSTYRGELELLPHNNHILPINIVRTEEYLYSVVPSEIGFSFPDEAIKAQAVAARTYLFYSMKNKKFDLYDVEDGVTSQVYLGYNKENKRINDLINQTENQVITYNGKYINALFHASSGGYTANSEDVWGSKIPYLRSVDDRKNDIESPRRHWSYKINKQDFSKLIGFKVSYIKIIEIKSKRAKKVKIIGDKTITISGDKLRQIVGYSKIFSTMFTIKSSGNYFYFSGSGSGHGVGLPQWSAYTLAKKGKNYIEILKKYYQGVSIKSINYQIAEK</sequence>
<dbReference type="AlphaFoldDB" id="A0AA46DXU2"/>
<keyword evidence="4" id="KW-1185">Reference proteome</keyword>
<evidence type="ECO:0000259" key="2">
    <source>
        <dbReference type="Pfam" id="PF08486"/>
    </source>
</evidence>
<dbReference type="PANTHER" id="PTHR30032:SF4">
    <property type="entry name" value="AMIDASE ENHANCER"/>
    <property type="match status" value="1"/>
</dbReference>
<dbReference type="InterPro" id="IPR013693">
    <property type="entry name" value="SpoIID/LytB_N"/>
</dbReference>
<evidence type="ECO:0000313" key="4">
    <source>
        <dbReference type="Proteomes" id="UP000294678"/>
    </source>
</evidence>
<dbReference type="InterPro" id="IPR051922">
    <property type="entry name" value="Bact_Sporulation_Assoc"/>
</dbReference>
<feature type="signal peptide" evidence="1">
    <location>
        <begin position="1"/>
        <end position="17"/>
    </location>
</feature>
<proteinExistence type="predicted"/>
<dbReference type="PANTHER" id="PTHR30032">
    <property type="entry name" value="N-ACETYLMURAMOYL-L-ALANINE AMIDASE-RELATED"/>
    <property type="match status" value="1"/>
</dbReference>
<organism evidence="3 4">
    <name type="scientific">Hypnocyclicus thermotrophus</name>
    <dbReference type="NCBI Taxonomy" id="1627895"/>
    <lineage>
        <taxon>Bacteria</taxon>
        <taxon>Fusobacteriati</taxon>
        <taxon>Fusobacteriota</taxon>
        <taxon>Fusobacteriia</taxon>
        <taxon>Fusobacteriales</taxon>
        <taxon>Fusobacteriaceae</taxon>
        <taxon>Hypnocyclicus</taxon>
    </lineage>
</organism>
<dbReference type="GO" id="GO:0030435">
    <property type="term" value="P:sporulation resulting in formation of a cellular spore"/>
    <property type="evidence" value="ECO:0007669"/>
    <property type="project" value="InterPro"/>
</dbReference>
<feature type="chain" id="PRO_5041232609" evidence="1">
    <location>
        <begin position="18"/>
        <end position="381"/>
    </location>
</feature>
<name>A0AA46DXU2_9FUSO</name>
<dbReference type="GO" id="GO:0030288">
    <property type="term" value="C:outer membrane-bounded periplasmic space"/>
    <property type="evidence" value="ECO:0007669"/>
    <property type="project" value="TreeGrafter"/>
</dbReference>
<reference evidence="3 4" key="1">
    <citation type="submission" date="2019-03" db="EMBL/GenBank/DDBJ databases">
        <title>Genomic Encyclopedia of Type Strains, Phase IV (KMG-IV): sequencing the most valuable type-strain genomes for metagenomic binning, comparative biology and taxonomic classification.</title>
        <authorList>
            <person name="Goeker M."/>
        </authorList>
    </citation>
    <scope>NUCLEOTIDE SEQUENCE [LARGE SCALE GENOMIC DNA]</scope>
    <source>
        <strain evidence="3 4">DSM 100055</strain>
    </source>
</reference>
<gene>
    <name evidence="3" type="ORF">EV215_1704</name>
</gene>
<feature type="domain" description="Sporulation stage II protein D amidase enhancer LytB N-terminal" evidence="2">
    <location>
        <begin position="121"/>
        <end position="211"/>
    </location>
</feature>
<evidence type="ECO:0000256" key="1">
    <source>
        <dbReference type="SAM" id="SignalP"/>
    </source>
</evidence>